<dbReference type="InterPro" id="IPR011009">
    <property type="entry name" value="Kinase-like_dom_sf"/>
</dbReference>
<evidence type="ECO:0000313" key="1">
    <source>
        <dbReference type="EMBL" id="OQP63690.1"/>
    </source>
</evidence>
<sequence>MNALICKINKANKIEEVLNLAHFKTEFNAIVKQIHPDYCTDAGAVEATAKMNIWKHQYENGKPFTDDAGVFKTNGYWAHFSSALPNLTVSVNNYNKFQQLRSDADVHFRKYLPKECRRQTDGAFRFLFEKRAIPLSGLQLPQEHVNWVLNRLLEYIAYLSQSGFVHGGLNPESVFIVPEDHGIQVVSFYHLAKKNSSIHTVSGRYMNWYPAQVLKTKIASPVTDLECAKRIAAYLLGDASGNAVKFRKTHNEDFINFLLTRHDDAYQCLTQYRQLLRRNFKTGFYSLTI</sequence>
<dbReference type="Proteomes" id="UP000192276">
    <property type="component" value="Unassembled WGS sequence"/>
</dbReference>
<dbReference type="OrthoDB" id="637056at2"/>
<evidence type="ECO:0008006" key="3">
    <source>
        <dbReference type="Google" id="ProtNLM"/>
    </source>
</evidence>
<dbReference type="STRING" id="550983.A4R26_17130"/>
<protein>
    <recommendedName>
        <fullName evidence="3">Protein kinase domain-containing protein</fullName>
    </recommendedName>
</protein>
<proteinExistence type="predicted"/>
<dbReference type="AlphaFoldDB" id="A0A1V9FZD1"/>
<dbReference type="EMBL" id="LWBP01000100">
    <property type="protein sequence ID" value="OQP63690.1"/>
    <property type="molecule type" value="Genomic_DNA"/>
</dbReference>
<keyword evidence="2" id="KW-1185">Reference proteome</keyword>
<comment type="caution">
    <text evidence="1">The sequence shown here is derived from an EMBL/GenBank/DDBJ whole genome shotgun (WGS) entry which is preliminary data.</text>
</comment>
<reference evidence="2" key="1">
    <citation type="submission" date="2016-04" db="EMBL/GenBank/DDBJ databases">
        <authorList>
            <person name="Chen L."/>
            <person name="Zhuang W."/>
            <person name="Wang G."/>
        </authorList>
    </citation>
    <scope>NUCLEOTIDE SEQUENCE [LARGE SCALE GENOMIC DNA]</scope>
    <source>
        <strain evidence="2">208</strain>
    </source>
</reference>
<name>A0A1V9FZD1_9BACT</name>
<accession>A0A1V9FZD1</accession>
<gene>
    <name evidence="1" type="ORF">A4R26_17130</name>
</gene>
<dbReference type="SUPFAM" id="SSF56112">
    <property type="entry name" value="Protein kinase-like (PK-like)"/>
    <property type="match status" value="1"/>
</dbReference>
<evidence type="ECO:0000313" key="2">
    <source>
        <dbReference type="Proteomes" id="UP000192276"/>
    </source>
</evidence>
<dbReference type="RefSeq" id="WP_081163770.1">
    <property type="nucleotide sequence ID" value="NZ_LWBP01000100.1"/>
</dbReference>
<organism evidence="1 2">
    <name type="scientific">Niastella populi</name>
    <dbReference type="NCBI Taxonomy" id="550983"/>
    <lineage>
        <taxon>Bacteria</taxon>
        <taxon>Pseudomonadati</taxon>
        <taxon>Bacteroidota</taxon>
        <taxon>Chitinophagia</taxon>
        <taxon>Chitinophagales</taxon>
        <taxon>Chitinophagaceae</taxon>
        <taxon>Niastella</taxon>
    </lineage>
</organism>